<dbReference type="Proteomes" id="UP001374584">
    <property type="component" value="Unassembled WGS sequence"/>
</dbReference>
<gene>
    <name evidence="1" type="ORF">VNO80_25121</name>
</gene>
<evidence type="ECO:0000313" key="1">
    <source>
        <dbReference type="EMBL" id="KAK7342178.1"/>
    </source>
</evidence>
<keyword evidence="2" id="KW-1185">Reference proteome</keyword>
<name>A0AAN9LXZ8_PHACN</name>
<dbReference type="EMBL" id="JAYMYR010000009">
    <property type="protein sequence ID" value="KAK7342178.1"/>
    <property type="molecule type" value="Genomic_DNA"/>
</dbReference>
<comment type="caution">
    <text evidence="1">The sequence shown here is derived from an EMBL/GenBank/DDBJ whole genome shotgun (WGS) entry which is preliminary data.</text>
</comment>
<organism evidence="1 2">
    <name type="scientific">Phaseolus coccineus</name>
    <name type="common">Scarlet runner bean</name>
    <name type="synonym">Phaseolus multiflorus</name>
    <dbReference type="NCBI Taxonomy" id="3886"/>
    <lineage>
        <taxon>Eukaryota</taxon>
        <taxon>Viridiplantae</taxon>
        <taxon>Streptophyta</taxon>
        <taxon>Embryophyta</taxon>
        <taxon>Tracheophyta</taxon>
        <taxon>Spermatophyta</taxon>
        <taxon>Magnoliopsida</taxon>
        <taxon>eudicotyledons</taxon>
        <taxon>Gunneridae</taxon>
        <taxon>Pentapetalae</taxon>
        <taxon>rosids</taxon>
        <taxon>fabids</taxon>
        <taxon>Fabales</taxon>
        <taxon>Fabaceae</taxon>
        <taxon>Papilionoideae</taxon>
        <taxon>50 kb inversion clade</taxon>
        <taxon>NPAAA clade</taxon>
        <taxon>indigoferoid/millettioid clade</taxon>
        <taxon>Phaseoleae</taxon>
        <taxon>Phaseolus</taxon>
    </lineage>
</organism>
<evidence type="ECO:0000313" key="2">
    <source>
        <dbReference type="Proteomes" id="UP001374584"/>
    </source>
</evidence>
<proteinExistence type="predicted"/>
<protein>
    <submittedName>
        <fullName evidence="1">Uncharacterized protein</fullName>
    </submittedName>
</protein>
<reference evidence="1 2" key="1">
    <citation type="submission" date="2024-01" db="EMBL/GenBank/DDBJ databases">
        <title>The genomes of 5 underutilized Papilionoideae crops provide insights into root nodulation and disease resistanc.</title>
        <authorList>
            <person name="Jiang F."/>
        </authorList>
    </citation>
    <scope>NUCLEOTIDE SEQUENCE [LARGE SCALE GENOMIC DNA]</scope>
    <source>
        <strain evidence="1">JINMINGXINNONG_FW02</strain>
        <tissue evidence="1">Leaves</tissue>
    </source>
</reference>
<sequence>MPNKLLLSAFCDTISIPFCVVFSSFRTSFSICLENKFGAIAINFLFGRIVRHFHDFILLRITDLGLNEAPNVMRIILSSKPSRCWVAPFRFSRIPHCFNVCLTCTIG</sequence>
<dbReference type="AlphaFoldDB" id="A0AAN9LXZ8"/>
<accession>A0AAN9LXZ8</accession>